<dbReference type="PANTHER" id="PTHR22527:SF2">
    <property type="entry name" value="PLACENTA-EXPRESSED TRANSCRIPT 1 PROTEIN"/>
    <property type="match status" value="1"/>
</dbReference>
<dbReference type="GO" id="GO:0030335">
    <property type="term" value="P:positive regulation of cell migration"/>
    <property type="evidence" value="ECO:0007669"/>
    <property type="project" value="TreeGrafter"/>
</dbReference>
<evidence type="ECO:0000313" key="10">
    <source>
        <dbReference type="RefSeq" id="XP_020650459.2"/>
    </source>
</evidence>
<dbReference type="AlphaFoldDB" id="A0A6J0TWK8"/>
<comment type="subcellular location">
    <subcellularLocation>
        <location evidence="1">Apical cell membrane</location>
    </subcellularLocation>
</comment>
<dbReference type="KEGG" id="pvt:110079586"/>
<keyword evidence="7" id="KW-0325">Glycoprotein</keyword>
<keyword evidence="4" id="KW-0732">Signal</keyword>
<dbReference type="InterPro" id="IPR026184">
    <property type="entry name" value="PLET1"/>
</dbReference>
<keyword evidence="9" id="KW-1185">Reference proteome</keyword>
<keyword evidence="5" id="KW-0221">Differentiation</keyword>
<dbReference type="GO" id="GO:0001953">
    <property type="term" value="P:negative regulation of cell-matrix adhesion"/>
    <property type="evidence" value="ECO:0007669"/>
    <property type="project" value="TreeGrafter"/>
</dbReference>
<evidence type="ECO:0000256" key="2">
    <source>
        <dbReference type="ARBA" id="ARBA00014036"/>
    </source>
</evidence>
<evidence type="ECO:0000256" key="3">
    <source>
        <dbReference type="ARBA" id="ARBA00022475"/>
    </source>
</evidence>
<evidence type="ECO:0000256" key="6">
    <source>
        <dbReference type="ARBA" id="ARBA00023136"/>
    </source>
</evidence>
<dbReference type="GO" id="GO:0016324">
    <property type="term" value="C:apical plasma membrane"/>
    <property type="evidence" value="ECO:0007669"/>
    <property type="project" value="UniProtKB-SubCell"/>
</dbReference>
<evidence type="ECO:0000256" key="4">
    <source>
        <dbReference type="ARBA" id="ARBA00022729"/>
    </source>
</evidence>
<dbReference type="RefSeq" id="XP_020650459.2">
    <property type="nucleotide sequence ID" value="XM_020794800.2"/>
</dbReference>
<keyword evidence="3" id="KW-1003">Cell membrane</keyword>
<dbReference type="GO" id="GO:0030154">
    <property type="term" value="P:cell differentiation"/>
    <property type="evidence" value="ECO:0007669"/>
    <property type="project" value="UniProtKB-KW"/>
</dbReference>
<dbReference type="GeneID" id="110079586"/>
<protein>
    <recommendedName>
        <fullName evidence="2">Placenta-expressed transcript 1 protein</fullName>
    </recommendedName>
</protein>
<evidence type="ECO:0000256" key="8">
    <source>
        <dbReference type="ARBA" id="ARBA00024756"/>
    </source>
</evidence>
<dbReference type="GO" id="GO:0009897">
    <property type="term" value="C:external side of plasma membrane"/>
    <property type="evidence" value="ECO:0007669"/>
    <property type="project" value="TreeGrafter"/>
</dbReference>
<dbReference type="InParanoid" id="A0A6J0TWK8"/>
<gene>
    <name evidence="10" type="primary">LOC110079586</name>
</gene>
<dbReference type="PANTHER" id="PTHR22527">
    <property type="entry name" value="PLACENTA-EXPRESSED TRANSCRIPT 1 PROTEIN"/>
    <property type="match status" value="1"/>
</dbReference>
<comment type="function">
    <text evidence="8">Modulates leading keratinocyte migration and cellular adhesion to matrix proteins during a wound-healing response and promotes wound repair. May play a role during trichilemmal differentiation of the hair follicle.</text>
</comment>
<evidence type="ECO:0000313" key="9">
    <source>
        <dbReference type="Proteomes" id="UP001652642"/>
    </source>
</evidence>
<proteinExistence type="predicted"/>
<evidence type="ECO:0000256" key="7">
    <source>
        <dbReference type="ARBA" id="ARBA00023180"/>
    </source>
</evidence>
<dbReference type="GO" id="GO:0035313">
    <property type="term" value="P:wound healing, spreading of epidermal cells"/>
    <property type="evidence" value="ECO:0007669"/>
    <property type="project" value="TreeGrafter"/>
</dbReference>
<keyword evidence="6" id="KW-0472">Membrane</keyword>
<organism evidence="9 10">
    <name type="scientific">Pogona vitticeps</name>
    <name type="common">central bearded dragon</name>
    <dbReference type="NCBI Taxonomy" id="103695"/>
    <lineage>
        <taxon>Eukaryota</taxon>
        <taxon>Metazoa</taxon>
        <taxon>Chordata</taxon>
        <taxon>Craniata</taxon>
        <taxon>Vertebrata</taxon>
        <taxon>Euteleostomi</taxon>
        <taxon>Lepidosauria</taxon>
        <taxon>Squamata</taxon>
        <taxon>Bifurcata</taxon>
        <taxon>Unidentata</taxon>
        <taxon>Episquamata</taxon>
        <taxon>Toxicofera</taxon>
        <taxon>Iguania</taxon>
        <taxon>Acrodonta</taxon>
        <taxon>Agamidae</taxon>
        <taxon>Amphibolurinae</taxon>
        <taxon>Pogona</taxon>
    </lineage>
</organism>
<reference evidence="10" key="1">
    <citation type="submission" date="2025-08" db="UniProtKB">
        <authorList>
            <consortium name="RefSeq"/>
        </authorList>
    </citation>
    <scope>IDENTIFICATION</scope>
</reference>
<evidence type="ECO:0000256" key="5">
    <source>
        <dbReference type="ARBA" id="ARBA00022782"/>
    </source>
</evidence>
<sequence>MPLQVALLQISGTGRADLGQKKRDGEDLRKGEKGGKKPENFSIMIVFQSPVQLLVLGAFLVSPASLQPSPCEVVRNTAAYGSYQLSVHPLFYKPNSIYTISIPGIENGTSVILQAVTSADGASNGMWEMENHLLSCSKTENLVQRNITSSGTRTRWTSPSNTNVASAQIRAFVSFANGTTLLQTQNLVRDADVATTPSAATHPTTDSHKPTLHGDSTHTHVLLNATMNHHNLASSHQWTKGPNSSVSMAGASSFVLAVLQLFSISLGYKLLS</sequence>
<name>A0A6J0TWK8_9SAUR</name>
<dbReference type="Proteomes" id="UP001652642">
    <property type="component" value="Chromosome 8"/>
</dbReference>
<dbReference type="OrthoDB" id="9446289at2759"/>
<evidence type="ECO:0000256" key="1">
    <source>
        <dbReference type="ARBA" id="ARBA00004221"/>
    </source>
</evidence>
<accession>A0A6J0TWK8</accession>